<keyword evidence="5" id="KW-1185">Reference proteome</keyword>
<evidence type="ECO:0000313" key="5">
    <source>
        <dbReference type="Proteomes" id="UP000516260"/>
    </source>
</evidence>
<sequence>MALSQLQCLDENHVNPRINESKPDFLYCEDQRLALETLLRHGREAFFKFLESRDLRGFLSDPELETLRALAEPYQPDSELFPDSAEDDDRPLSLHYWPDLSDTSVPQMDLGWPDSESYRGVTRATVYCQPPIGDQAHIKEVVRRMIAQAQKVIAVVMDVFTDVDIFRDLLDVGFKKRVSHLRVRCAGGSEFYTRSSTRVRGRLGHRFMFIDGDKAVSGSYSFTWMSSRLDGSLVTVVTGQAVEAFDKLFRHLYANSSWVDLRQVAVEPEPEKDPLPPPPAVAPSSSAIAMKLYSPKYALALCSTSAISSAPPAAGQDGGEEVSKDPEDPKKKRCRGAGKEEPPPLHPCLSSLEKVCLIPFLPTWPEPDPPSDVIGFINIRDISKPVQAHLQRSEMFETSKVIRFSSPISIPKEVLPEVAKPRQLTAAQDTISAGGEGRARPGGLRSPEHNTPSWEMQPTAARTRGCEQDVSSSTPGASSGEGLRPTTPLQSSIPPGSNANVGDGSTTTPTSPLTREPTGSGEGVHASKMTPVLHTPKLFLSHLCATVFFKLSSPQISSKSWILVSSGPKTSYGPAGHQGRRPQGRPEAAGGQHRQGAADRRGAAGPGHTCCSDGPLPCRRVPETPELC</sequence>
<protein>
    <recommendedName>
        <fullName evidence="3">Scaffolding anchor of CK1 domain-containing protein</fullName>
    </recommendedName>
</protein>
<dbReference type="AlphaFoldDB" id="A0A4Z2BXD0"/>
<dbReference type="SUPFAM" id="SSF56024">
    <property type="entry name" value="Phospholipase D/nuclease"/>
    <property type="match status" value="1"/>
</dbReference>
<dbReference type="PANTHER" id="PTHR16181">
    <property type="entry name" value="PROTEIN FAM83A-RELATED"/>
    <property type="match status" value="1"/>
</dbReference>
<comment type="caution">
    <text evidence="4">The sequence shown here is derived from an EMBL/GenBank/DDBJ whole genome shotgun (WGS) entry which is preliminary data.</text>
</comment>
<dbReference type="EMBL" id="SWLE01000008">
    <property type="protein sequence ID" value="TNM96779.1"/>
    <property type="molecule type" value="Genomic_DNA"/>
</dbReference>
<dbReference type="GO" id="GO:0007165">
    <property type="term" value="P:signal transduction"/>
    <property type="evidence" value="ECO:0007669"/>
    <property type="project" value="TreeGrafter"/>
</dbReference>
<feature type="region of interest" description="Disordered" evidence="2">
    <location>
        <begin position="310"/>
        <end position="345"/>
    </location>
</feature>
<name>A0A4Z2BXD0_9TELE</name>
<dbReference type="Pfam" id="PF07894">
    <property type="entry name" value="SACK1"/>
    <property type="match status" value="1"/>
</dbReference>
<feature type="compositionally biased region" description="Basic and acidic residues" evidence="2">
    <location>
        <begin position="321"/>
        <end position="330"/>
    </location>
</feature>
<accession>A0A4Z2BXD0</accession>
<dbReference type="GO" id="GO:0019901">
    <property type="term" value="F:protein kinase binding"/>
    <property type="evidence" value="ECO:0007669"/>
    <property type="project" value="TreeGrafter"/>
</dbReference>
<dbReference type="Proteomes" id="UP000516260">
    <property type="component" value="Chromosome 16"/>
</dbReference>
<evidence type="ECO:0000256" key="1">
    <source>
        <dbReference type="ARBA" id="ARBA00006937"/>
    </source>
</evidence>
<dbReference type="InterPro" id="IPR050944">
    <property type="entry name" value="FAM83"/>
</dbReference>
<comment type="similarity">
    <text evidence="1">Belongs to the FAM83 family.</text>
</comment>
<organism evidence="4 5">
    <name type="scientific">Takifugu bimaculatus</name>
    <dbReference type="NCBI Taxonomy" id="433685"/>
    <lineage>
        <taxon>Eukaryota</taxon>
        <taxon>Metazoa</taxon>
        <taxon>Chordata</taxon>
        <taxon>Craniata</taxon>
        <taxon>Vertebrata</taxon>
        <taxon>Euteleostomi</taxon>
        <taxon>Actinopterygii</taxon>
        <taxon>Neopterygii</taxon>
        <taxon>Teleostei</taxon>
        <taxon>Neoteleostei</taxon>
        <taxon>Acanthomorphata</taxon>
        <taxon>Eupercaria</taxon>
        <taxon>Tetraodontiformes</taxon>
        <taxon>Tetradontoidea</taxon>
        <taxon>Tetraodontidae</taxon>
        <taxon>Takifugu</taxon>
    </lineage>
</organism>
<dbReference type="InterPro" id="IPR012461">
    <property type="entry name" value="SACK1"/>
</dbReference>
<feature type="region of interest" description="Disordered" evidence="2">
    <location>
        <begin position="422"/>
        <end position="527"/>
    </location>
</feature>
<proteinExistence type="inferred from homology"/>
<gene>
    <name evidence="4" type="ORF">fugu_014935</name>
</gene>
<dbReference type="PANTHER" id="PTHR16181:SF29">
    <property type="entry name" value="PROTEIN FAM83A-RELATED"/>
    <property type="match status" value="1"/>
</dbReference>
<feature type="region of interest" description="Disordered" evidence="2">
    <location>
        <begin position="570"/>
        <end position="628"/>
    </location>
</feature>
<feature type="compositionally biased region" description="Polar residues" evidence="2">
    <location>
        <begin position="487"/>
        <end position="513"/>
    </location>
</feature>
<feature type="domain" description="Scaffolding anchor of CK1" evidence="3">
    <location>
        <begin position="16"/>
        <end position="179"/>
    </location>
</feature>
<dbReference type="Gene3D" id="3.30.870.10">
    <property type="entry name" value="Endonuclease Chain A"/>
    <property type="match status" value="2"/>
</dbReference>
<reference evidence="4 5" key="1">
    <citation type="submission" date="2019-04" db="EMBL/GenBank/DDBJ databases">
        <title>The sequence and de novo assembly of Takifugu bimaculatus genome using PacBio and Hi-C technologies.</title>
        <authorList>
            <person name="Xu P."/>
            <person name="Liu B."/>
            <person name="Zhou Z."/>
        </authorList>
    </citation>
    <scope>NUCLEOTIDE SEQUENCE [LARGE SCALE GENOMIC DNA]</scope>
    <source>
        <strain evidence="4">TB-2018</strain>
        <tissue evidence="4">Muscle</tissue>
    </source>
</reference>
<evidence type="ECO:0000256" key="2">
    <source>
        <dbReference type="SAM" id="MobiDB-lite"/>
    </source>
</evidence>
<evidence type="ECO:0000313" key="4">
    <source>
        <dbReference type="EMBL" id="TNM96779.1"/>
    </source>
</evidence>
<evidence type="ECO:0000259" key="3">
    <source>
        <dbReference type="Pfam" id="PF07894"/>
    </source>
</evidence>